<evidence type="ECO:0000313" key="1">
    <source>
        <dbReference type="EMBL" id="GIY98229.1"/>
    </source>
</evidence>
<reference evidence="1 2" key="1">
    <citation type="submission" date="2021-06" db="EMBL/GenBank/DDBJ databases">
        <title>Caerostris extrusa draft genome.</title>
        <authorList>
            <person name="Kono N."/>
            <person name="Arakawa K."/>
        </authorList>
    </citation>
    <scope>NUCLEOTIDE SEQUENCE [LARGE SCALE GENOMIC DNA]</scope>
</reference>
<name>A0AAV4XU18_CAEEX</name>
<organism evidence="1 2">
    <name type="scientific">Caerostris extrusa</name>
    <name type="common">Bark spider</name>
    <name type="synonym">Caerostris bankana</name>
    <dbReference type="NCBI Taxonomy" id="172846"/>
    <lineage>
        <taxon>Eukaryota</taxon>
        <taxon>Metazoa</taxon>
        <taxon>Ecdysozoa</taxon>
        <taxon>Arthropoda</taxon>
        <taxon>Chelicerata</taxon>
        <taxon>Arachnida</taxon>
        <taxon>Araneae</taxon>
        <taxon>Araneomorphae</taxon>
        <taxon>Entelegynae</taxon>
        <taxon>Araneoidea</taxon>
        <taxon>Araneidae</taxon>
        <taxon>Caerostris</taxon>
    </lineage>
</organism>
<dbReference type="AlphaFoldDB" id="A0AAV4XU18"/>
<evidence type="ECO:0008006" key="3">
    <source>
        <dbReference type="Google" id="ProtNLM"/>
    </source>
</evidence>
<dbReference type="Proteomes" id="UP001054945">
    <property type="component" value="Unassembled WGS sequence"/>
</dbReference>
<gene>
    <name evidence="1" type="ORF">CEXT_74091</name>
</gene>
<sequence>MDTAIDLIILNNFHYTYNIASISELSSDHNPILLNFNVDYINRKNSKSLLTGNSSNLISLRSLHCSLLQLKIMMNWENLLTLLLLISNSNTYNSASKPINNKNTYFLPPPIQHLITQRN</sequence>
<keyword evidence="2" id="KW-1185">Reference proteome</keyword>
<dbReference type="EMBL" id="BPLR01000900">
    <property type="protein sequence ID" value="GIY98229.1"/>
    <property type="molecule type" value="Genomic_DNA"/>
</dbReference>
<comment type="caution">
    <text evidence="1">The sequence shown here is derived from an EMBL/GenBank/DDBJ whole genome shotgun (WGS) entry which is preliminary data.</text>
</comment>
<proteinExistence type="predicted"/>
<evidence type="ECO:0000313" key="2">
    <source>
        <dbReference type="Proteomes" id="UP001054945"/>
    </source>
</evidence>
<protein>
    <recommendedName>
        <fullName evidence="3">RNA-directed DNA polymerase</fullName>
    </recommendedName>
</protein>
<accession>A0AAV4XU18</accession>